<organism evidence="1 2">
    <name type="scientific">Thioploca ingrica</name>
    <dbReference type="NCBI Taxonomy" id="40754"/>
    <lineage>
        <taxon>Bacteria</taxon>
        <taxon>Pseudomonadati</taxon>
        <taxon>Pseudomonadota</taxon>
        <taxon>Gammaproteobacteria</taxon>
        <taxon>Thiotrichales</taxon>
        <taxon>Thiotrichaceae</taxon>
        <taxon>Thioploca</taxon>
    </lineage>
</organism>
<gene>
    <name evidence="1" type="ORF">THII_3749</name>
</gene>
<dbReference type="STRING" id="40754.THII_3749"/>
<dbReference type="OrthoDB" id="9553491at2"/>
<reference evidence="1 2" key="1">
    <citation type="journal article" date="2014" name="ISME J.">
        <title>Ecophysiology of Thioploca ingrica as revealed by the complete genome sequence supplemented with proteomic evidence.</title>
        <authorList>
            <person name="Kojima H."/>
            <person name="Ogura Y."/>
            <person name="Yamamoto N."/>
            <person name="Togashi T."/>
            <person name="Mori H."/>
            <person name="Watanabe T."/>
            <person name="Nemoto F."/>
            <person name="Kurokawa K."/>
            <person name="Hayashi T."/>
            <person name="Fukui M."/>
        </authorList>
    </citation>
    <scope>NUCLEOTIDE SEQUENCE [LARGE SCALE GENOMIC DNA]</scope>
</reference>
<proteinExistence type="predicted"/>
<dbReference type="EMBL" id="AP014633">
    <property type="protein sequence ID" value="BAP58046.1"/>
    <property type="molecule type" value="Genomic_DNA"/>
</dbReference>
<dbReference type="KEGG" id="tig:THII_3749"/>
<dbReference type="Proteomes" id="UP000031623">
    <property type="component" value="Chromosome"/>
</dbReference>
<protein>
    <submittedName>
        <fullName evidence="1">Uncharacterized protein</fullName>
    </submittedName>
</protein>
<evidence type="ECO:0000313" key="2">
    <source>
        <dbReference type="Proteomes" id="UP000031623"/>
    </source>
</evidence>
<evidence type="ECO:0000313" key="1">
    <source>
        <dbReference type="EMBL" id="BAP58046.1"/>
    </source>
</evidence>
<name>A0A090BW61_9GAMM</name>
<sequence length="133" mass="14265">MSTHDCVRGVCEPERTQGLKAPAPKGDHVLIDLKGPGVFLGAEVTKQGGSTDLTFVILDIDGRNVTNISYAALENTGLTQPNPYGLVLLKSAAIKNLTIGFPSPLHFHKQLRLTVKVEEDGVVQILTNVIHGK</sequence>
<keyword evidence="2" id="KW-1185">Reference proteome</keyword>
<accession>A0A090BW61</accession>
<dbReference type="AlphaFoldDB" id="A0A090BW61"/>
<dbReference type="HOGENOM" id="CLU_1905813_0_0_6"/>